<keyword evidence="3" id="KW-0378">Hydrolase</keyword>
<dbReference type="NCBIfam" id="TIGR01543">
    <property type="entry name" value="proheadase_HK97"/>
    <property type="match status" value="1"/>
</dbReference>
<protein>
    <submittedName>
        <fullName evidence="5">HK97 family phage prohead protease</fullName>
    </submittedName>
</protein>
<keyword evidence="1" id="KW-1188">Viral release from host cell</keyword>
<dbReference type="SUPFAM" id="SSF50789">
    <property type="entry name" value="Herpes virus serine proteinase, assemblin"/>
    <property type="match status" value="1"/>
</dbReference>
<sequence length="240" mass="25926">MKTKNADASMRTKDFAFKVKAAGETGAIEGYASVFGVRDSYNEAVMPGAFADSLAKHTREGTYPLMLWQHNPDEPIGVWNEMSDDGKGLFAKGQLLQGVRRADEALIMLKAGAVQGMSIGYREVDVEPSNAGEPRKLLKLDLLEASIVSFPANRRARVDSVKSDGRLSEFAQRLRDGEPPSIKEFEDVLREAGIPKAMAVQIASVGYAKAVRSESESSGEAIKSALSDALASLRSITTKT</sequence>
<dbReference type="EMBL" id="JAGEMI010000001">
    <property type="protein sequence ID" value="MBO1865404.1"/>
    <property type="molecule type" value="Genomic_DNA"/>
</dbReference>
<evidence type="ECO:0000256" key="2">
    <source>
        <dbReference type="ARBA" id="ARBA00022670"/>
    </source>
</evidence>
<dbReference type="GO" id="GO:0008233">
    <property type="term" value="F:peptidase activity"/>
    <property type="evidence" value="ECO:0007669"/>
    <property type="project" value="UniProtKB-KW"/>
</dbReference>
<feature type="domain" description="Prohead serine protease" evidence="4">
    <location>
        <begin position="18"/>
        <end position="163"/>
    </location>
</feature>
<dbReference type="Pfam" id="PF04586">
    <property type="entry name" value="Peptidase_S78"/>
    <property type="match status" value="1"/>
</dbReference>
<name>A0A939S3B4_9BRAD</name>
<evidence type="ECO:0000313" key="5">
    <source>
        <dbReference type="EMBL" id="MBO1865404.1"/>
    </source>
</evidence>
<evidence type="ECO:0000313" key="6">
    <source>
        <dbReference type="EMBL" id="UEM09026.1"/>
    </source>
</evidence>
<dbReference type="AlphaFoldDB" id="A0A939S3B4"/>
<reference evidence="6 7" key="2">
    <citation type="journal article" date="2022" name="Int. J. Syst. Evol. Microbiol.">
        <title>Strains of Bradyrhizobium barranii sp. nov. associated with legumes native to Canada are symbionts of soybeans and belong to different subspecies (subsp. barranii subsp. nov. and subsp. apii subsp. nov.) and symbiovars (sv. glycinearum and sv. septentrionale).</title>
        <authorList>
            <person name="Bromfield E.S.P."/>
            <person name="Cloutier S."/>
            <person name="Wasai-Hara S."/>
            <person name="Minamisawa K."/>
        </authorList>
    </citation>
    <scope>NUCLEOTIDE SEQUENCE [LARGE SCALE GENOMIC DNA]</scope>
    <source>
        <strain evidence="6 7">144S4</strain>
    </source>
</reference>
<dbReference type="KEGG" id="bban:J4G43_030270"/>
<dbReference type="Proteomes" id="UP000664702">
    <property type="component" value="Chromosome"/>
</dbReference>
<evidence type="ECO:0000256" key="3">
    <source>
        <dbReference type="ARBA" id="ARBA00022801"/>
    </source>
</evidence>
<dbReference type="EMBL" id="CP086136">
    <property type="protein sequence ID" value="UEM09026.1"/>
    <property type="molecule type" value="Genomic_DNA"/>
</dbReference>
<dbReference type="InterPro" id="IPR054613">
    <property type="entry name" value="Peptidase_S78_dom"/>
</dbReference>
<reference evidence="5" key="1">
    <citation type="submission" date="2021-03" db="EMBL/GenBank/DDBJ databases">
        <title>Whole Genome Sequence of Bradyrhizobium sp. Strain 144S4.</title>
        <authorList>
            <person name="Bromfield E.S.P."/>
            <person name="Cloutier S."/>
        </authorList>
    </citation>
    <scope>NUCLEOTIDE SEQUENCE [LARGE SCALE GENOMIC DNA]</scope>
    <source>
        <strain evidence="5">144S4</strain>
    </source>
</reference>
<accession>A0A939S3B4</accession>
<proteinExistence type="predicted"/>
<dbReference type="InterPro" id="IPR006433">
    <property type="entry name" value="Prohead_protease"/>
</dbReference>
<evidence type="ECO:0000259" key="4">
    <source>
        <dbReference type="Pfam" id="PF04586"/>
    </source>
</evidence>
<evidence type="ECO:0000313" key="7">
    <source>
        <dbReference type="Proteomes" id="UP000664702"/>
    </source>
</evidence>
<dbReference type="RefSeq" id="WP_208087207.1">
    <property type="nucleotide sequence ID" value="NZ_CP086136.1"/>
</dbReference>
<keyword evidence="2 5" id="KW-0645">Protease</keyword>
<dbReference type="GO" id="GO:0006508">
    <property type="term" value="P:proteolysis"/>
    <property type="evidence" value="ECO:0007669"/>
    <property type="project" value="UniProtKB-KW"/>
</dbReference>
<organism evidence="5">
    <name type="scientific">Bradyrhizobium barranii subsp. barranii</name>
    <dbReference type="NCBI Taxonomy" id="2823807"/>
    <lineage>
        <taxon>Bacteria</taxon>
        <taxon>Pseudomonadati</taxon>
        <taxon>Pseudomonadota</taxon>
        <taxon>Alphaproteobacteria</taxon>
        <taxon>Hyphomicrobiales</taxon>
        <taxon>Nitrobacteraceae</taxon>
        <taxon>Bradyrhizobium</taxon>
        <taxon>Bradyrhizobium barranii</taxon>
    </lineage>
</organism>
<evidence type="ECO:0000256" key="1">
    <source>
        <dbReference type="ARBA" id="ARBA00022612"/>
    </source>
</evidence>
<gene>
    <name evidence="6" type="ORF">J4G43_030270</name>
    <name evidence="5" type="ORF">J4G43_32245</name>
</gene>